<dbReference type="GO" id="GO:0008324">
    <property type="term" value="F:monoatomic cation transmembrane transporter activity"/>
    <property type="evidence" value="ECO:0007669"/>
    <property type="project" value="InterPro"/>
</dbReference>
<feature type="transmembrane region" description="Helical" evidence="8">
    <location>
        <begin position="69"/>
        <end position="91"/>
    </location>
</feature>
<keyword evidence="3" id="KW-1003">Cell membrane</keyword>
<reference evidence="9 10" key="1">
    <citation type="submission" date="2022-04" db="EMBL/GenBank/DDBJ databases">
        <authorList>
            <person name="Ye Y.-Q."/>
            <person name="Du Z.-J."/>
        </authorList>
    </citation>
    <scope>NUCLEOTIDE SEQUENCE [LARGE SCALE GENOMIC DNA]</scope>
    <source>
        <strain evidence="9 10">A6E488</strain>
    </source>
</reference>
<evidence type="ECO:0000256" key="5">
    <source>
        <dbReference type="ARBA" id="ARBA00022989"/>
    </source>
</evidence>
<gene>
    <name evidence="9" type="ORF">MUB46_20040</name>
</gene>
<keyword evidence="4 8" id="KW-0812">Transmembrane</keyword>
<name>A0AAW5R1T2_9HYPH</name>
<evidence type="ECO:0000256" key="7">
    <source>
        <dbReference type="ARBA" id="ARBA00023136"/>
    </source>
</evidence>
<evidence type="ECO:0000256" key="2">
    <source>
        <dbReference type="ARBA" id="ARBA00022448"/>
    </source>
</evidence>
<dbReference type="EMBL" id="JALIDZ010000010">
    <property type="protein sequence ID" value="MCT8974162.1"/>
    <property type="molecule type" value="Genomic_DNA"/>
</dbReference>
<feature type="transmembrane region" description="Helical" evidence="8">
    <location>
        <begin position="390"/>
        <end position="409"/>
    </location>
</feature>
<comment type="subcellular location">
    <subcellularLocation>
        <location evidence="1">Cell membrane</location>
        <topology evidence="1">Multi-pass membrane protein</topology>
    </subcellularLocation>
</comment>
<dbReference type="InterPro" id="IPR003445">
    <property type="entry name" value="Cat_transpt"/>
</dbReference>
<keyword evidence="10" id="KW-1185">Reference proteome</keyword>
<dbReference type="PANTHER" id="PTHR32024:SF3">
    <property type="entry name" value="TRK SYSTEM POTASSIUM UPTAKE PROTEIN"/>
    <property type="match status" value="1"/>
</dbReference>
<organism evidence="9 10">
    <name type="scientific">Microbaculum marinisediminis</name>
    <dbReference type="NCBI Taxonomy" id="2931392"/>
    <lineage>
        <taxon>Bacteria</taxon>
        <taxon>Pseudomonadati</taxon>
        <taxon>Pseudomonadota</taxon>
        <taxon>Alphaproteobacteria</taxon>
        <taxon>Hyphomicrobiales</taxon>
        <taxon>Tepidamorphaceae</taxon>
        <taxon>Microbaculum</taxon>
    </lineage>
</organism>
<feature type="transmembrane region" description="Helical" evidence="8">
    <location>
        <begin position="455"/>
        <end position="480"/>
    </location>
</feature>
<protein>
    <submittedName>
        <fullName evidence="9">TrkH family potassium uptake protein</fullName>
    </submittedName>
</protein>
<evidence type="ECO:0000256" key="8">
    <source>
        <dbReference type="SAM" id="Phobius"/>
    </source>
</evidence>
<accession>A0AAW5R1T2</accession>
<sequence>MIPVVFVFAHFLAAYALALVLPAVVAIGLGEGTLGLDFLISAGLWIFVAGAMMLSLRGRERRLRPSQRYLLALMLWLLLPLVGALTLTMTVDGLGVVEAYFEAVSGLTTTGATVLPPPEELPRSVVLWLAMTQWFGGGLTLLVVVLALAPSGVGGLPETHSRMVEHGGLPERRRLILLVRDVFPIYLGATAVTFLLLAATDLEAFEALCLAFSAVSTGGFSPRSVTIGEYVPTFGILVLVVAMLYGGTNVLWQRNLFQLRRSRRMSDRESLWAIGLCLGLGLIAGFAFFRAAGQGVGIALRDGLFTATSLITTSGFEIRHASFEIFPIPLVAILLAIGAASFSTAGGIKLFRVGAMLVQGGRELNRLVYPHGIRPSRLGGQPYDIQVMKAIWTGFLAFVFAVVALSLLLASEGLPYEGAVMAALSAVSNAGPIYASDWAVSGDWPSYADMDTGAQLALCLGMILGRLEVVAALGLLVYMVRRG</sequence>
<evidence type="ECO:0000313" key="9">
    <source>
        <dbReference type="EMBL" id="MCT8974162.1"/>
    </source>
</evidence>
<dbReference type="PANTHER" id="PTHR32024">
    <property type="entry name" value="TRK SYSTEM POTASSIUM UPTAKE PROTEIN TRKG-RELATED"/>
    <property type="match status" value="1"/>
</dbReference>
<dbReference type="GO" id="GO:0030001">
    <property type="term" value="P:metal ion transport"/>
    <property type="evidence" value="ECO:0007669"/>
    <property type="project" value="UniProtKB-ARBA"/>
</dbReference>
<dbReference type="RefSeq" id="WP_261617741.1">
    <property type="nucleotide sequence ID" value="NZ_JALIDZ010000010.1"/>
</dbReference>
<evidence type="ECO:0000256" key="3">
    <source>
        <dbReference type="ARBA" id="ARBA00022475"/>
    </source>
</evidence>
<feature type="transmembrane region" description="Helical" evidence="8">
    <location>
        <begin position="134"/>
        <end position="156"/>
    </location>
</feature>
<dbReference type="Proteomes" id="UP001320898">
    <property type="component" value="Unassembled WGS sequence"/>
</dbReference>
<keyword evidence="7 8" id="KW-0472">Membrane</keyword>
<keyword evidence="5 8" id="KW-1133">Transmembrane helix</keyword>
<evidence type="ECO:0000256" key="4">
    <source>
        <dbReference type="ARBA" id="ARBA00022692"/>
    </source>
</evidence>
<keyword evidence="2" id="KW-0813">Transport</keyword>
<feature type="transmembrane region" description="Helical" evidence="8">
    <location>
        <begin position="38"/>
        <end position="57"/>
    </location>
</feature>
<feature type="transmembrane region" description="Helical" evidence="8">
    <location>
        <begin position="271"/>
        <end position="292"/>
    </location>
</feature>
<evidence type="ECO:0000313" key="10">
    <source>
        <dbReference type="Proteomes" id="UP001320898"/>
    </source>
</evidence>
<dbReference type="AlphaFoldDB" id="A0AAW5R1T2"/>
<feature type="transmembrane region" description="Helical" evidence="8">
    <location>
        <begin position="328"/>
        <end position="348"/>
    </location>
</feature>
<keyword evidence="6" id="KW-0406">Ion transport</keyword>
<evidence type="ECO:0000256" key="1">
    <source>
        <dbReference type="ARBA" id="ARBA00004651"/>
    </source>
</evidence>
<comment type="caution">
    <text evidence="9">The sequence shown here is derived from an EMBL/GenBank/DDBJ whole genome shotgun (WGS) entry which is preliminary data.</text>
</comment>
<proteinExistence type="predicted"/>
<evidence type="ECO:0000256" key="6">
    <source>
        <dbReference type="ARBA" id="ARBA00023065"/>
    </source>
</evidence>
<feature type="transmembrane region" description="Helical" evidence="8">
    <location>
        <begin position="230"/>
        <end position="251"/>
    </location>
</feature>
<feature type="transmembrane region" description="Helical" evidence="8">
    <location>
        <begin position="177"/>
        <end position="198"/>
    </location>
</feature>
<dbReference type="Pfam" id="PF02386">
    <property type="entry name" value="TrkH"/>
    <property type="match status" value="2"/>
</dbReference>
<dbReference type="GO" id="GO:0005886">
    <property type="term" value="C:plasma membrane"/>
    <property type="evidence" value="ECO:0007669"/>
    <property type="project" value="UniProtKB-SubCell"/>
</dbReference>